<organism evidence="2 3">
    <name type="scientific">Methanococcoides methylutens</name>
    <dbReference type="NCBI Taxonomy" id="2226"/>
    <lineage>
        <taxon>Archaea</taxon>
        <taxon>Methanobacteriati</taxon>
        <taxon>Methanobacteriota</taxon>
        <taxon>Stenosarchaea group</taxon>
        <taxon>Methanomicrobia</taxon>
        <taxon>Methanosarcinales</taxon>
        <taxon>Methanosarcinaceae</taxon>
        <taxon>Methanococcoides</taxon>
    </lineage>
</organism>
<dbReference type="AlphaFoldDB" id="A0A099SXQ9"/>
<dbReference type="Pfam" id="PF13426">
    <property type="entry name" value="PAS_9"/>
    <property type="match status" value="1"/>
</dbReference>
<evidence type="ECO:0000313" key="3">
    <source>
        <dbReference type="Proteomes" id="UP000029859"/>
    </source>
</evidence>
<name>A0A099SXQ9_METMT</name>
<gene>
    <name evidence="2" type="ORF">LI82_07765</name>
</gene>
<keyword evidence="3" id="KW-1185">Reference proteome</keyword>
<sequence>MISKKEDYIDIVLDSIISAVVVIDGKDHVIVDINETATKMIGIPKEDLIGKVCHKYICPTEIGHCPVSHPGQLIDQSERILLNYKGESVPILKRVKKVEKDGHMYLIESFIDVSSLKEEKEEILIKKGN</sequence>
<dbReference type="SUPFAM" id="SSF55785">
    <property type="entry name" value="PYP-like sensor domain (PAS domain)"/>
    <property type="match status" value="1"/>
</dbReference>
<dbReference type="InterPro" id="IPR035965">
    <property type="entry name" value="PAS-like_dom_sf"/>
</dbReference>
<dbReference type="CDD" id="cd00130">
    <property type="entry name" value="PAS"/>
    <property type="match status" value="1"/>
</dbReference>
<accession>A0A099SXQ9</accession>
<dbReference type="Proteomes" id="UP000029859">
    <property type="component" value="Unassembled WGS sequence"/>
</dbReference>
<feature type="domain" description="PAS" evidence="1">
    <location>
        <begin position="5"/>
        <end position="51"/>
    </location>
</feature>
<evidence type="ECO:0000313" key="2">
    <source>
        <dbReference type="EMBL" id="KGK97672.1"/>
    </source>
</evidence>
<reference evidence="2 3" key="1">
    <citation type="submission" date="2014-09" db="EMBL/GenBank/DDBJ databases">
        <title>Draft genome sequence of an obligately methylotrophic methanogen, Methanococcoides methylutens, isolated from marine sediment.</title>
        <authorList>
            <person name="Guan Y."/>
            <person name="Ngugi D.K."/>
            <person name="Blom J."/>
            <person name="Ali S."/>
            <person name="Ferry J.G."/>
            <person name="Stingl U."/>
        </authorList>
    </citation>
    <scope>NUCLEOTIDE SEQUENCE [LARGE SCALE GENOMIC DNA]</scope>
    <source>
        <strain evidence="2 3">DSM 2657</strain>
    </source>
</reference>
<protein>
    <recommendedName>
        <fullName evidence="1">PAS domain-containing protein</fullName>
    </recommendedName>
</protein>
<dbReference type="PROSITE" id="PS50112">
    <property type="entry name" value="PAS"/>
    <property type="match status" value="1"/>
</dbReference>
<comment type="caution">
    <text evidence="2">The sequence shown here is derived from an EMBL/GenBank/DDBJ whole genome shotgun (WGS) entry which is preliminary data.</text>
</comment>
<dbReference type="Gene3D" id="3.30.450.20">
    <property type="entry name" value="PAS domain"/>
    <property type="match status" value="1"/>
</dbReference>
<evidence type="ECO:0000259" key="1">
    <source>
        <dbReference type="PROSITE" id="PS50112"/>
    </source>
</evidence>
<dbReference type="SMART" id="SM00091">
    <property type="entry name" value="PAS"/>
    <property type="match status" value="1"/>
</dbReference>
<dbReference type="InterPro" id="IPR000014">
    <property type="entry name" value="PAS"/>
</dbReference>
<dbReference type="RefSeq" id="WP_048194650.1">
    <property type="nucleotide sequence ID" value="NZ_CAAGSM010000005.1"/>
</dbReference>
<proteinExistence type="predicted"/>
<dbReference type="NCBIfam" id="TIGR00229">
    <property type="entry name" value="sensory_box"/>
    <property type="match status" value="1"/>
</dbReference>
<dbReference type="OrthoDB" id="342253at2157"/>
<dbReference type="EMBL" id="JRHO01000014">
    <property type="protein sequence ID" value="KGK97672.1"/>
    <property type="molecule type" value="Genomic_DNA"/>
</dbReference>